<dbReference type="InterPro" id="IPR025714">
    <property type="entry name" value="Methyltranfer_dom"/>
</dbReference>
<feature type="non-terminal residue" evidence="2">
    <location>
        <position position="1"/>
    </location>
</feature>
<dbReference type="AlphaFoldDB" id="A0AA35SRQ6"/>
<dbReference type="PANTHER" id="PTHR12496:SF0">
    <property type="entry name" value="METHYLTRANSFERASE DOMAIN-CONTAINING PROTEIN"/>
    <property type="match status" value="1"/>
</dbReference>
<name>A0AA35SRQ6_GEOBA</name>
<dbReference type="InterPro" id="IPR052220">
    <property type="entry name" value="METTL25"/>
</dbReference>
<accession>A0AA35SRQ6</accession>
<evidence type="ECO:0000313" key="3">
    <source>
        <dbReference type="Proteomes" id="UP001174909"/>
    </source>
</evidence>
<keyword evidence="3" id="KW-1185">Reference proteome</keyword>
<gene>
    <name evidence="2" type="ORF">GBAR_LOCUS19366</name>
</gene>
<sequence>MCGLKVVGVEREGERVAAARRRAPSLVSTVQLDISDSHHCQTRLSSLLDDVIREEGGGRVCLVGLHCCGDLTPNILRMVSGQVHPDLCAAVVVSCCYHKMSP</sequence>
<proteinExistence type="predicted"/>
<comment type="caution">
    <text evidence="2">The sequence shown here is derived from an EMBL/GenBank/DDBJ whole genome shotgun (WGS) entry which is preliminary data.</text>
</comment>
<feature type="domain" description="Methyltransferase" evidence="1">
    <location>
        <begin position="4"/>
        <end position="101"/>
    </location>
</feature>
<evidence type="ECO:0000313" key="2">
    <source>
        <dbReference type="EMBL" id="CAI8034384.1"/>
    </source>
</evidence>
<dbReference type="EMBL" id="CASHTH010002728">
    <property type="protein sequence ID" value="CAI8034384.1"/>
    <property type="molecule type" value="Genomic_DNA"/>
</dbReference>
<evidence type="ECO:0000259" key="1">
    <source>
        <dbReference type="Pfam" id="PF13679"/>
    </source>
</evidence>
<dbReference type="Proteomes" id="UP001174909">
    <property type="component" value="Unassembled WGS sequence"/>
</dbReference>
<dbReference type="PANTHER" id="PTHR12496">
    <property type="entry name" value="CGI-41 METHYLTRANSFERASE"/>
    <property type="match status" value="1"/>
</dbReference>
<dbReference type="Pfam" id="PF13679">
    <property type="entry name" value="Methyltransf_32"/>
    <property type="match status" value="1"/>
</dbReference>
<protein>
    <recommendedName>
        <fullName evidence="1">Methyltransferase domain-containing protein</fullName>
    </recommendedName>
</protein>
<reference evidence="2" key="1">
    <citation type="submission" date="2023-03" db="EMBL/GenBank/DDBJ databases">
        <authorList>
            <person name="Steffen K."/>
            <person name="Cardenas P."/>
        </authorList>
    </citation>
    <scope>NUCLEOTIDE SEQUENCE</scope>
</reference>
<organism evidence="2 3">
    <name type="scientific">Geodia barretti</name>
    <name type="common">Barrett's horny sponge</name>
    <dbReference type="NCBI Taxonomy" id="519541"/>
    <lineage>
        <taxon>Eukaryota</taxon>
        <taxon>Metazoa</taxon>
        <taxon>Porifera</taxon>
        <taxon>Demospongiae</taxon>
        <taxon>Heteroscleromorpha</taxon>
        <taxon>Tetractinellida</taxon>
        <taxon>Astrophorina</taxon>
        <taxon>Geodiidae</taxon>
        <taxon>Geodia</taxon>
    </lineage>
</organism>